<accession>A0ABP8MMB4</accession>
<dbReference type="Proteomes" id="UP001501175">
    <property type="component" value="Unassembled WGS sequence"/>
</dbReference>
<comment type="caution">
    <text evidence="1">The sequence shown here is derived from an EMBL/GenBank/DDBJ whole genome shotgun (WGS) entry which is preliminary data.</text>
</comment>
<dbReference type="SUPFAM" id="SSF63829">
    <property type="entry name" value="Calcium-dependent phosphotriesterase"/>
    <property type="match status" value="1"/>
</dbReference>
<keyword evidence="1" id="KW-0067">ATP-binding</keyword>
<gene>
    <name evidence="1" type="ORF">GCM10023189_14200</name>
</gene>
<organism evidence="1 2">
    <name type="scientific">Nibrella saemangeumensis</name>
    <dbReference type="NCBI Taxonomy" id="1084526"/>
    <lineage>
        <taxon>Bacteria</taxon>
        <taxon>Pseudomonadati</taxon>
        <taxon>Bacteroidota</taxon>
        <taxon>Cytophagia</taxon>
        <taxon>Cytophagales</taxon>
        <taxon>Spirosomataceae</taxon>
        <taxon>Nibrella</taxon>
    </lineage>
</organism>
<dbReference type="InterPro" id="IPR011042">
    <property type="entry name" value="6-blade_b-propeller_TolB-like"/>
</dbReference>
<name>A0ABP8MMB4_9BACT</name>
<sequence length="288" mass="31021">MFAIFSVYFPNPNSYMQSSVKTLLVLAGLLSGFTSQAQRQLVKLWESDSTLAIPESVLPDKDVLYVSLIDGAPWDTDGRGGIAKLDRNGKILNASWVSGLHAPKGMGIWRGNLYVADVSEVAVINLATGKVDTKIPVQAATGLNDITIDDQGTIYVSDSKEGKVHQIKNGQATLYLSDAKGVNGLKSVGRDLYVLSKEVVKVGPDKKQSVVGNLELGGDGIEPTGKDEFIISSWGGVVYHLAKDGKVQTLLDTRSQKKNTADIGYDARQGILYVPTFMAKSVVAYQLK</sequence>
<protein>
    <submittedName>
        <fullName evidence="1">ATP-binding protein</fullName>
    </submittedName>
</protein>
<dbReference type="Gene3D" id="2.120.10.30">
    <property type="entry name" value="TolB, C-terminal domain"/>
    <property type="match status" value="1"/>
</dbReference>
<reference evidence="2" key="1">
    <citation type="journal article" date="2019" name="Int. J. Syst. Evol. Microbiol.">
        <title>The Global Catalogue of Microorganisms (GCM) 10K type strain sequencing project: providing services to taxonomists for standard genome sequencing and annotation.</title>
        <authorList>
            <consortium name="The Broad Institute Genomics Platform"/>
            <consortium name="The Broad Institute Genome Sequencing Center for Infectious Disease"/>
            <person name="Wu L."/>
            <person name="Ma J."/>
        </authorList>
    </citation>
    <scope>NUCLEOTIDE SEQUENCE [LARGE SCALE GENOMIC DNA]</scope>
    <source>
        <strain evidence="2">JCM 17927</strain>
    </source>
</reference>
<dbReference type="EMBL" id="BAABHD010000021">
    <property type="protein sequence ID" value="GAA4451801.1"/>
    <property type="molecule type" value="Genomic_DNA"/>
</dbReference>
<keyword evidence="1" id="KW-0547">Nucleotide-binding</keyword>
<keyword evidence="2" id="KW-1185">Reference proteome</keyword>
<dbReference type="GO" id="GO:0005524">
    <property type="term" value="F:ATP binding"/>
    <property type="evidence" value="ECO:0007669"/>
    <property type="project" value="UniProtKB-KW"/>
</dbReference>
<evidence type="ECO:0000313" key="2">
    <source>
        <dbReference type="Proteomes" id="UP001501175"/>
    </source>
</evidence>
<proteinExistence type="predicted"/>
<evidence type="ECO:0000313" key="1">
    <source>
        <dbReference type="EMBL" id="GAA4451801.1"/>
    </source>
</evidence>